<accession>A0A0J7IG97</accession>
<dbReference type="EMBL" id="LFND01000003">
    <property type="protein sequence ID" value="KMQ65029.1"/>
    <property type="molecule type" value="Genomic_DNA"/>
</dbReference>
<dbReference type="PROSITE" id="PS51257">
    <property type="entry name" value="PROKAR_LIPOPROTEIN"/>
    <property type="match status" value="1"/>
</dbReference>
<evidence type="ECO:0000313" key="2">
    <source>
        <dbReference type="Proteomes" id="UP000036261"/>
    </source>
</evidence>
<sequence>MIKRILAACMLSVFVFSCKKEVGKESEPKTVRDSAAITDTKKDLFKPIDTLYSPAYKMEDYMKALHYYHAKTQKEIAEGSLGQNNKVYEDYVEIRNKYTESLNRLHADVLDKYVNYYDSETESYKFPEHVKELAARLNKEGLEFREVGEGMTEIQSVPDYYYILFKNKLTPDYNAYIAQNAVEAKDNYAADAGLIITWEELGERLIFWENFLKKYPKSSLQKTVKKEYNNYLYDYLYGMDNTPTYETADGKLYEENRNEYKRIIKKYPGSYTAKRAQEFVSLFDAGMSVEQIRDKMNVESNY</sequence>
<evidence type="ECO:0008006" key="3">
    <source>
        <dbReference type="Google" id="ProtNLM"/>
    </source>
</evidence>
<dbReference type="PATRIC" id="fig|558151.6.peg.2661"/>
<keyword evidence="2" id="KW-1185">Reference proteome</keyword>
<gene>
    <name evidence="1" type="ORF">ACM46_12600</name>
</gene>
<evidence type="ECO:0000313" key="1">
    <source>
        <dbReference type="EMBL" id="KMQ65029.1"/>
    </source>
</evidence>
<dbReference type="RefSeq" id="WP_048506966.1">
    <property type="nucleotide sequence ID" value="NZ_LFND01000003.1"/>
</dbReference>
<protein>
    <recommendedName>
        <fullName evidence="3">Lipoprotein</fullName>
    </recommendedName>
</protein>
<dbReference type="STRING" id="558151.ACM46_12600"/>
<dbReference type="OrthoDB" id="8605367at2"/>
<comment type="caution">
    <text evidence="1">The sequence shown here is derived from an EMBL/GenBank/DDBJ whole genome shotgun (WGS) entry which is preliminary data.</text>
</comment>
<organism evidence="1 2">
    <name type="scientific">Chryseobacterium angstadtii</name>
    <dbReference type="NCBI Taxonomy" id="558151"/>
    <lineage>
        <taxon>Bacteria</taxon>
        <taxon>Pseudomonadati</taxon>
        <taxon>Bacteroidota</taxon>
        <taxon>Flavobacteriia</taxon>
        <taxon>Flavobacteriales</taxon>
        <taxon>Weeksellaceae</taxon>
        <taxon>Chryseobacterium group</taxon>
        <taxon>Chryseobacterium</taxon>
    </lineage>
</organism>
<dbReference type="AlphaFoldDB" id="A0A0J7IG97"/>
<proteinExistence type="predicted"/>
<reference evidence="1 2" key="1">
    <citation type="journal article" date="2013" name="Int. J. Syst. Evol. Microbiol.">
        <title>Chryseobacterium angstadtii sp. nov., isolated from a newt tank.</title>
        <authorList>
            <person name="Kirk K.E."/>
            <person name="Hoffman J.A."/>
            <person name="Smith K.A."/>
            <person name="Strahan B.L."/>
            <person name="Failor K.C."/>
            <person name="Krebs J.E."/>
            <person name="Gale A.N."/>
            <person name="Do T.D."/>
            <person name="Sontag T.C."/>
            <person name="Batties A.M."/>
            <person name="Mistiszyn K."/>
            <person name="Newman J.D."/>
        </authorList>
    </citation>
    <scope>NUCLEOTIDE SEQUENCE [LARGE SCALE GENOMIC DNA]</scope>
    <source>
        <strain evidence="1 2">KM</strain>
    </source>
</reference>
<dbReference type="Proteomes" id="UP000036261">
    <property type="component" value="Unassembled WGS sequence"/>
</dbReference>
<name>A0A0J7IG97_9FLAO</name>